<evidence type="ECO:0000313" key="2">
    <source>
        <dbReference type="EMBL" id="MFD2739216.1"/>
    </source>
</evidence>
<gene>
    <name evidence="2" type="ORF">ACFSUD_06535</name>
</gene>
<reference evidence="3" key="1">
    <citation type="journal article" date="2019" name="Int. J. Syst. Evol. Microbiol.">
        <title>The Global Catalogue of Microorganisms (GCM) 10K type strain sequencing project: providing services to taxonomists for standard genome sequencing and annotation.</title>
        <authorList>
            <consortium name="The Broad Institute Genomics Platform"/>
            <consortium name="The Broad Institute Genome Sequencing Center for Infectious Disease"/>
            <person name="Wu L."/>
            <person name="Ma J."/>
        </authorList>
    </citation>
    <scope>NUCLEOTIDE SEQUENCE [LARGE SCALE GENOMIC DNA]</scope>
    <source>
        <strain evidence="3">TISTR 2562</strain>
    </source>
</reference>
<feature type="chain" id="PRO_5045458826" description="PA14 domain-containing protein" evidence="1">
    <location>
        <begin position="19"/>
        <end position="188"/>
    </location>
</feature>
<accession>A0ABW5U012</accession>
<keyword evidence="3" id="KW-1185">Reference proteome</keyword>
<name>A0ABW5U012_9RHOB</name>
<evidence type="ECO:0008006" key="4">
    <source>
        <dbReference type="Google" id="ProtNLM"/>
    </source>
</evidence>
<evidence type="ECO:0000256" key="1">
    <source>
        <dbReference type="SAM" id="SignalP"/>
    </source>
</evidence>
<proteinExistence type="predicted"/>
<sequence length="188" mass="20006">MKRTTLLAALFLPLPAYAAPLILTPADPQPDPDILSPGLAVEYAYPKEVRTLADAEEALGRGKEGPPLIGLSYDDNNEGDLTLTARSAQKVAAAISGYIRFDAPGSYNVDVISNDGIALSIGGQQVALYDEVHGCEPAGAQQVSVPEAGWYELSATYFQRKGTACLMMDWDVTGQMLPVPDTAFAYVP</sequence>
<comment type="caution">
    <text evidence="2">The sequence shown here is derived from an EMBL/GenBank/DDBJ whole genome shotgun (WGS) entry which is preliminary data.</text>
</comment>
<evidence type="ECO:0000313" key="3">
    <source>
        <dbReference type="Proteomes" id="UP001597474"/>
    </source>
</evidence>
<feature type="signal peptide" evidence="1">
    <location>
        <begin position="1"/>
        <end position="18"/>
    </location>
</feature>
<dbReference type="RefSeq" id="WP_386372641.1">
    <property type="nucleotide sequence ID" value="NZ_JBHUMP010000004.1"/>
</dbReference>
<protein>
    <recommendedName>
        <fullName evidence="4">PA14 domain-containing protein</fullName>
    </recommendedName>
</protein>
<organism evidence="2 3">
    <name type="scientific">Sulfitobacter aestuarii</name>
    <dbReference type="NCBI Taxonomy" id="2161676"/>
    <lineage>
        <taxon>Bacteria</taxon>
        <taxon>Pseudomonadati</taxon>
        <taxon>Pseudomonadota</taxon>
        <taxon>Alphaproteobacteria</taxon>
        <taxon>Rhodobacterales</taxon>
        <taxon>Roseobacteraceae</taxon>
        <taxon>Sulfitobacter</taxon>
    </lineage>
</organism>
<dbReference type="EMBL" id="JBHUMP010000004">
    <property type="protein sequence ID" value="MFD2739216.1"/>
    <property type="molecule type" value="Genomic_DNA"/>
</dbReference>
<dbReference type="Proteomes" id="UP001597474">
    <property type="component" value="Unassembled WGS sequence"/>
</dbReference>
<keyword evidence="1" id="KW-0732">Signal</keyword>